<sequence>MSRSFRRALGDFAALGRGLVVIVAALALLALVQPAARTAGAQEEDVAANATIRIVHASPGAPDVDVLLDGQPLAQGIVYGSATDYVPLTPANHQLQVVPTGQPADSALIDQELEADSGAAYIFVVRGTLNEIEGQVVDVNLDATEEGMARARVVNAAPDAGEIDIAVTGGDTLFDGVAFEAATDYQDIEPGTVSFDLRGEEDRALATVPEITIQPGRVYDLVAIGQVSDQSVRLLPLETNVSRPCTEVLGLAGSAEDACVRIVHAAAGAADIDAYVNDSALAEGVAFAAATEYVIVPAGEDRQLRVTAAGASVDEAILETETNLTAGQAYQAVVTGEGEELEATVNEINLTPLPENQSRLRVIHASQDVENVDVGITEGPTLVEGIEPGQASDYATVDSGAYTLEVRPAGEATIAVTADAQLEPGVTYDAVAVGRAEDQSLELLVLASRAAVREGALATPGAAVETTPGAVATVAAVGTPTDGETDAVEQGEDAAETVEAVDVVTPTALP</sequence>
<feature type="domain" description="DUF4397" evidence="1">
    <location>
        <begin position="50"/>
        <end position="166"/>
    </location>
</feature>
<dbReference type="Pfam" id="PF14344">
    <property type="entry name" value="DUF4397"/>
    <property type="match status" value="4"/>
</dbReference>
<dbReference type="AlphaFoldDB" id="A0A6J4UFA3"/>
<organism evidence="2">
    <name type="scientific">uncultured Thermomicrobiales bacterium</name>
    <dbReference type="NCBI Taxonomy" id="1645740"/>
    <lineage>
        <taxon>Bacteria</taxon>
        <taxon>Pseudomonadati</taxon>
        <taxon>Thermomicrobiota</taxon>
        <taxon>Thermomicrobia</taxon>
        <taxon>Thermomicrobiales</taxon>
        <taxon>environmental samples</taxon>
    </lineage>
</organism>
<dbReference type="InterPro" id="IPR025510">
    <property type="entry name" value="DUF4397"/>
</dbReference>
<feature type="domain" description="DUF4397" evidence="1">
    <location>
        <begin position="169"/>
        <end position="244"/>
    </location>
</feature>
<evidence type="ECO:0000259" key="1">
    <source>
        <dbReference type="Pfam" id="PF14344"/>
    </source>
</evidence>
<reference evidence="2" key="1">
    <citation type="submission" date="2020-02" db="EMBL/GenBank/DDBJ databases">
        <authorList>
            <person name="Meier V. D."/>
        </authorList>
    </citation>
    <scope>NUCLEOTIDE SEQUENCE</scope>
    <source>
        <strain evidence="2">AVDCRST_MAG19</strain>
    </source>
</reference>
<accession>A0A6J4UFA3</accession>
<dbReference type="EMBL" id="CADCWL010000029">
    <property type="protein sequence ID" value="CAA9549193.1"/>
    <property type="molecule type" value="Genomic_DNA"/>
</dbReference>
<proteinExistence type="predicted"/>
<protein>
    <recommendedName>
        <fullName evidence="1">DUF4397 domain-containing protein</fullName>
    </recommendedName>
</protein>
<name>A0A6J4UFA3_9BACT</name>
<gene>
    <name evidence="2" type="ORF">AVDCRST_MAG19-643</name>
</gene>
<feature type="domain" description="DUF4397" evidence="1">
    <location>
        <begin position="381"/>
        <end position="450"/>
    </location>
</feature>
<evidence type="ECO:0000313" key="2">
    <source>
        <dbReference type="EMBL" id="CAA9549193.1"/>
    </source>
</evidence>
<feature type="domain" description="DUF4397" evidence="1">
    <location>
        <begin position="259"/>
        <end position="374"/>
    </location>
</feature>